<comment type="caution">
    <text evidence="5">The sequence shown here is derived from an EMBL/GenBank/DDBJ whole genome shotgun (WGS) entry which is preliminary data.</text>
</comment>
<dbReference type="SMART" id="SM00345">
    <property type="entry name" value="HTH_GNTR"/>
    <property type="match status" value="1"/>
</dbReference>
<dbReference type="Gene3D" id="1.10.10.10">
    <property type="entry name" value="Winged helix-like DNA-binding domain superfamily/Winged helix DNA-binding domain"/>
    <property type="match status" value="1"/>
</dbReference>
<dbReference type="CDD" id="cd07377">
    <property type="entry name" value="WHTH_GntR"/>
    <property type="match status" value="1"/>
</dbReference>
<proteinExistence type="predicted"/>
<dbReference type="PANTHER" id="PTHR38445:SF7">
    <property type="entry name" value="GNTR-FAMILY TRANSCRIPTIONAL REGULATOR"/>
    <property type="match status" value="1"/>
</dbReference>
<keyword evidence="2" id="KW-0238">DNA-binding</keyword>
<dbReference type="RefSeq" id="WP_331217373.1">
    <property type="nucleotide sequence ID" value="NZ_JAZGQK010000028.1"/>
</dbReference>
<dbReference type="SUPFAM" id="SSF46785">
    <property type="entry name" value="Winged helix' DNA-binding domain"/>
    <property type="match status" value="1"/>
</dbReference>
<dbReference type="Proteomes" id="UP001332243">
    <property type="component" value="Unassembled WGS sequence"/>
</dbReference>
<dbReference type="Pfam" id="PF00392">
    <property type="entry name" value="GntR"/>
    <property type="match status" value="1"/>
</dbReference>
<dbReference type="InterPro" id="IPR036390">
    <property type="entry name" value="WH_DNA-bd_sf"/>
</dbReference>
<sequence>MIEFHLDARSGVAPYMQLIQQVRQAMRLGRLNEGDRLPTVKEVVATVAINPNTVLKAYRELEYEGLVAVRAGIGTYVTRTLSDASLAAHGPLREELEQWLAKARRAGLDEESIEALFLSTFRTPAKERT</sequence>
<keyword evidence="1" id="KW-0805">Transcription regulation</keyword>
<protein>
    <submittedName>
        <fullName evidence="5">GntR family transcriptional regulator</fullName>
    </submittedName>
</protein>
<feature type="domain" description="HTH gntR-type" evidence="4">
    <location>
        <begin position="12"/>
        <end position="80"/>
    </location>
</feature>
<gene>
    <name evidence="5" type="ORF">V1633_28520</name>
</gene>
<evidence type="ECO:0000313" key="6">
    <source>
        <dbReference type="Proteomes" id="UP001332243"/>
    </source>
</evidence>
<dbReference type="InterPro" id="IPR036388">
    <property type="entry name" value="WH-like_DNA-bd_sf"/>
</dbReference>
<dbReference type="PROSITE" id="PS50949">
    <property type="entry name" value="HTH_GNTR"/>
    <property type="match status" value="1"/>
</dbReference>
<dbReference type="InterPro" id="IPR000524">
    <property type="entry name" value="Tscrpt_reg_HTH_GntR"/>
</dbReference>
<dbReference type="PANTHER" id="PTHR38445">
    <property type="entry name" value="HTH-TYPE TRANSCRIPTIONAL REPRESSOR YTRA"/>
    <property type="match status" value="1"/>
</dbReference>
<keyword evidence="3" id="KW-0804">Transcription</keyword>
<evidence type="ECO:0000256" key="3">
    <source>
        <dbReference type="ARBA" id="ARBA00023163"/>
    </source>
</evidence>
<keyword evidence="6" id="KW-1185">Reference proteome</keyword>
<reference evidence="5 6" key="1">
    <citation type="submission" date="2024-01" db="EMBL/GenBank/DDBJ databases">
        <title>Genome insights into Plantactinospora sonchi sp. nov.</title>
        <authorList>
            <person name="Wang L."/>
        </authorList>
    </citation>
    <scope>NUCLEOTIDE SEQUENCE [LARGE SCALE GENOMIC DNA]</scope>
    <source>
        <strain evidence="5 6">NEAU-QY2</strain>
    </source>
</reference>
<name>A0ABU7S0Y3_9ACTN</name>
<organism evidence="5 6">
    <name type="scientific">Plantactinospora sonchi</name>
    <dbReference type="NCBI Taxonomy" id="1544735"/>
    <lineage>
        <taxon>Bacteria</taxon>
        <taxon>Bacillati</taxon>
        <taxon>Actinomycetota</taxon>
        <taxon>Actinomycetes</taxon>
        <taxon>Micromonosporales</taxon>
        <taxon>Micromonosporaceae</taxon>
        <taxon>Plantactinospora</taxon>
    </lineage>
</organism>
<dbReference type="EMBL" id="JAZGQK010000028">
    <property type="protein sequence ID" value="MEE6262435.1"/>
    <property type="molecule type" value="Genomic_DNA"/>
</dbReference>
<evidence type="ECO:0000256" key="2">
    <source>
        <dbReference type="ARBA" id="ARBA00023125"/>
    </source>
</evidence>
<evidence type="ECO:0000259" key="4">
    <source>
        <dbReference type="PROSITE" id="PS50949"/>
    </source>
</evidence>
<evidence type="ECO:0000256" key="1">
    <source>
        <dbReference type="ARBA" id="ARBA00023015"/>
    </source>
</evidence>
<evidence type="ECO:0000313" key="5">
    <source>
        <dbReference type="EMBL" id="MEE6262435.1"/>
    </source>
</evidence>
<accession>A0ABU7S0Y3</accession>